<dbReference type="GO" id="GO:0030001">
    <property type="term" value="P:metal ion transport"/>
    <property type="evidence" value="ECO:0007669"/>
    <property type="project" value="InterPro"/>
</dbReference>
<dbReference type="PANTHER" id="PTHR42953:SF1">
    <property type="entry name" value="METAL-BINDING PROTEIN HI_0362-RELATED"/>
    <property type="match status" value="1"/>
</dbReference>
<evidence type="ECO:0000256" key="5">
    <source>
        <dbReference type="SAM" id="SignalP"/>
    </source>
</evidence>
<keyword evidence="3" id="KW-0479">Metal-binding</keyword>
<comment type="caution">
    <text evidence="6">The sequence shown here is derived from an EMBL/GenBank/DDBJ whole genome shotgun (WGS) entry which is preliminary data.</text>
</comment>
<evidence type="ECO:0000256" key="3">
    <source>
        <dbReference type="ARBA" id="ARBA00022723"/>
    </source>
</evidence>
<dbReference type="InterPro" id="IPR006127">
    <property type="entry name" value="ZnuA-like"/>
</dbReference>
<dbReference type="GO" id="GO:0046872">
    <property type="term" value="F:metal ion binding"/>
    <property type="evidence" value="ECO:0007669"/>
    <property type="project" value="UniProtKB-KW"/>
</dbReference>
<sequence length="287" mass="31707">MRKLKWFFLVLVLTLAGCAAKPQPNHRMHVVTSVDFYAEVAKAVVGTHGTVTSVINDPAVDPHDFDPTVTTGKMVAKADLVLANGAGYDAWMNKLTAAEPSVSTLSAAKIVGVKNGQNEHIWYTPTAMPKIARALATKLGRLDPKHKADYQQNAKTYIKKLQPLMTLIDQLKQNAGDKQVAVSEPVFNNALAYMDYRVANTHFAQAVEEGSDPSPQDVRQLNRQMATGKIAFFVVNTQVSSKIVDNAITMAKKYHIPILHVTETLPKGLSYTSWMTKQYRELQTIQN</sequence>
<name>A0A0R1Q4W5_9LACO</name>
<dbReference type="GO" id="GO:0030313">
    <property type="term" value="C:cell envelope"/>
    <property type="evidence" value="ECO:0007669"/>
    <property type="project" value="UniProtKB-SubCell"/>
</dbReference>
<dbReference type="Pfam" id="PF01297">
    <property type="entry name" value="ZnuA"/>
    <property type="match status" value="1"/>
</dbReference>
<keyword evidence="2" id="KW-0813">Transport</keyword>
<organism evidence="6 7">
    <name type="scientific">Lacticaseibacillus manihotivorans DSM 13343 = JCM 12514</name>
    <dbReference type="NCBI Taxonomy" id="1423769"/>
    <lineage>
        <taxon>Bacteria</taxon>
        <taxon>Bacillati</taxon>
        <taxon>Bacillota</taxon>
        <taxon>Bacilli</taxon>
        <taxon>Lactobacillales</taxon>
        <taxon>Lactobacillaceae</taxon>
        <taxon>Lacticaseibacillus</taxon>
    </lineage>
</organism>
<dbReference type="Proteomes" id="UP000051790">
    <property type="component" value="Unassembled WGS sequence"/>
</dbReference>
<dbReference type="InterPro" id="IPR050492">
    <property type="entry name" value="Bact_metal-bind_prot9"/>
</dbReference>
<dbReference type="AlphaFoldDB" id="A0A0R1Q4W5"/>
<protein>
    <submittedName>
        <fullName evidence="6">ABC transporter periplasmic protein</fullName>
    </submittedName>
</protein>
<comment type="subcellular location">
    <subcellularLocation>
        <location evidence="1">Cell envelope</location>
    </subcellularLocation>
</comment>
<dbReference type="Gene3D" id="3.40.50.1980">
    <property type="entry name" value="Nitrogenase molybdenum iron protein domain"/>
    <property type="match status" value="2"/>
</dbReference>
<keyword evidence="4 5" id="KW-0732">Signal</keyword>
<feature type="chain" id="PRO_5006409235" evidence="5">
    <location>
        <begin position="20"/>
        <end position="287"/>
    </location>
</feature>
<dbReference type="PANTHER" id="PTHR42953">
    <property type="entry name" value="HIGH-AFFINITY ZINC UPTAKE SYSTEM PROTEIN ZNUA-RELATED"/>
    <property type="match status" value="1"/>
</dbReference>
<keyword evidence="7" id="KW-1185">Reference proteome</keyword>
<evidence type="ECO:0000256" key="4">
    <source>
        <dbReference type="ARBA" id="ARBA00022729"/>
    </source>
</evidence>
<dbReference type="PATRIC" id="fig|1423769.4.peg.2744"/>
<dbReference type="SUPFAM" id="SSF53807">
    <property type="entry name" value="Helical backbone' metal receptor"/>
    <property type="match status" value="1"/>
</dbReference>
<proteinExistence type="predicted"/>
<gene>
    <name evidence="6" type="ORF">FD01_GL002542</name>
</gene>
<dbReference type="EMBL" id="AZEU01000295">
    <property type="protein sequence ID" value="KRL39436.1"/>
    <property type="molecule type" value="Genomic_DNA"/>
</dbReference>
<evidence type="ECO:0000256" key="2">
    <source>
        <dbReference type="ARBA" id="ARBA00022448"/>
    </source>
</evidence>
<feature type="signal peptide" evidence="5">
    <location>
        <begin position="1"/>
        <end position="19"/>
    </location>
</feature>
<reference evidence="6 7" key="1">
    <citation type="journal article" date="2015" name="Genome Announc.">
        <title>Expanding the biotechnology potential of lactobacilli through comparative genomics of 213 strains and associated genera.</title>
        <authorList>
            <person name="Sun Z."/>
            <person name="Harris H.M."/>
            <person name="McCann A."/>
            <person name="Guo C."/>
            <person name="Argimon S."/>
            <person name="Zhang W."/>
            <person name="Yang X."/>
            <person name="Jeffery I.B."/>
            <person name="Cooney J.C."/>
            <person name="Kagawa T.F."/>
            <person name="Liu W."/>
            <person name="Song Y."/>
            <person name="Salvetti E."/>
            <person name="Wrobel A."/>
            <person name="Rasinkangas P."/>
            <person name="Parkhill J."/>
            <person name="Rea M.C."/>
            <person name="O'Sullivan O."/>
            <person name="Ritari J."/>
            <person name="Douillard F.P."/>
            <person name="Paul Ross R."/>
            <person name="Yang R."/>
            <person name="Briner A.E."/>
            <person name="Felis G.E."/>
            <person name="de Vos W.M."/>
            <person name="Barrangou R."/>
            <person name="Klaenhammer T.R."/>
            <person name="Caufield P.W."/>
            <person name="Cui Y."/>
            <person name="Zhang H."/>
            <person name="O'Toole P.W."/>
        </authorList>
    </citation>
    <scope>NUCLEOTIDE SEQUENCE [LARGE SCALE GENOMIC DNA]</scope>
    <source>
        <strain evidence="6 7">DSM 13343</strain>
    </source>
</reference>
<evidence type="ECO:0000256" key="1">
    <source>
        <dbReference type="ARBA" id="ARBA00004196"/>
    </source>
</evidence>
<accession>A0A0R1Q4W5</accession>
<evidence type="ECO:0000313" key="7">
    <source>
        <dbReference type="Proteomes" id="UP000051790"/>
    </source>
</evidence>
<evidence type="ECO:0000313" key="6">
    <source>
        <dbReference type="EMBL" id="KRL39436.1"/>
    </source>
</evidence>
<dbReference type="PROSITE" id="PS51257">
    <property type="entry name" value="PROKAR_LIPOPROTEIN"/>
    <property type="match status" value="1"/>
</dbReference>